<comment type="caution">
    <text evidence="2">The sequence shown here is derived from an EMBL/GenBank/DDBJ whole genome shotgun (WGS) entry which is preliminary data.</text>
</comment>
<dbReference type="AlphaFoldDB" id="A0A2B7Z871"/>
<sequence>MKIFLPFALALISLGPKTVAAECYAQEGSEHCADRRSVYDSVNDYCIANFNSHANGGYKVYTYRTGKVIISHIGTWNSASECMTAGYSVLSDCYGLKDGGGWVGNGKSFNIQYCDLK</sequence>
<dbReference type="Proteomes" id="UP000226031">
    <property type="component" value="Unassembled WGS sequence"/>
</dbReference>
<feature type="chain" id="PRO_5012292978" description="Cyanovirin-N domain-containing protein" evidence="1">
    <location>
        <begin position="21"/>
        <end position="117"/>
    </location>
</feature>
<evidence type="ECO:0000256" key="1">
    <source>
        <dbReference type="SAM" id="SignalP"/>
    </source>
</evidence>
<organism evidence="2 3">
    <name type="scientific">[Emmonsia] crescens</name>
    <dbReference type="NCBI Taxonomy" id="73230"/>
    <lineage>
        <taxon>Eukaryota</taxon>
        <taxon>Fungi</taxon>
        <taxon>Dikarya</taxon>
        <taxon>Ascomycota</taxon>
        <taxon>Pezizomycotina</taxon>
        <taxon>Eurotiomycetes</taxon>
        <taxon>Eurotiomycetidae</taxon>
        <taxon>Onygenales</taxon>
        <taxon>Ajellomycetaceae</taxon>
        <taxon>Emergomyces</taxon>
    </lineage>
</organism>
<dbReference type="InterPro" id="IPR048508">
    <property type="entry name" value="LDL"/>
</dbReference>
<gene>
    <name evidence="2" type="ORF">GX50_07841</name>
</gene>
<dbReference type="Pfam" id="PF21691">
    <property type="entry name" value="LDL"/>
    <property type="match status" value="1"/>
</dbReference>
<dbReference type="EMBL" id="PDND01000245">
    <property type="protein sequence ID" value="PGH29403.1"/>
    <property type="molecule type" value="Genomic_DNA"/>
</dbReference>
<dbReference type="VEuPathDB" id="FungiDB:EMCG_08196"/>
<evidence type="ECO:0000313" key="3">
    <source>
        <dbReference type="Proteomes" id="UP000226031"/>
    </source>
</evidence>
<accession>A0A2B7Z871</accession>
<keyword evidence="1" id="KW-0732">Signal</keyword>
<evidence type="ECO:0008006" key="4">
    <source>
        <dbReference type="Google" id="ProtNLM"/>
    </source>
</evidence>
<feature type="signal peptide" evidence="1">
    <location>
        <begin position="1"/>
        <end position="20"/>
    </location>
</feature>
<keyword evidence="3" id="KW-1185">Reference proteome</keyword>
<protein>
    <recommendedName>
        <fullName evidence="4">Cyanovirin-N domain-containing protein</fullName>
    </recommendedName>
</protein>
<evidence type="ECO:0000313" key="2">
    <source>
        <dbReference type="EMBL" id="PGH29403.1"/>
    </source>
</evidence>
<name>A0A2B7Z871_9EURO</name>
<proteinExistence type="predicted"/>
<reference evidence="2 3" key="1">
    <citation type="submission" date="2017-10" db="EMBL/GenBank/DDBJ databases">
        <title>Comparative genomics in systemic dimorphic fungi from Ajellomycetaceae.</title>
        <authorList>
            <person name="Munoz J.F."/>
            <person name="Mcewen J.G."/>
            <person name="Clay O.K."/>
            <person name="Cuomo C.A."/>
        </authorList>
    </citation>
    <scope>NUCLEOTIDE SEQUENCE [LARGE SCALE GENOMIC DNA]</scope>
    <source>
        <strain evidence="2 3">UAMH4076</strain>
    </source>
</reference>